<dbReference type="NCBIfam" id="TIGR01600">
    <property type="entry name" value="phage_tail_L"/>
    <property type="match status" value="1"/>
</dbReference>
<accession>A0A2S9I848</accession>
<dbReference type="Pfam" id="PF05100">
    <property type="entry name" value="Phage_tail_L"/>
    <property type="match status" value="1"/>
</dbReference>
<organism evidence="1 2">
    <name type="scientific">Pantoea coffeiphila</name>
    <dbReference type="NCBI Taxonomy" id="1465635"/>
    <lineage>
        <taxon>Bacteria</taxon>
        <taxon>Pseudomonadati</taxon>
        <taxon>Pseudomonadota</taxon>
        <taxon>Gammaproteobacteria</taxon>
        <taxon>Enterobacterales</taxon>
        <taxon>Erwiniaceae</taxon>
        <taxon>Pantoea</taxon>
    </lineage>
</organism>
<evidence type="ECO:0000313" key="2">
    <source>
        <dbReference type="Proteomes" id="UP000239181"/>
    </source>
</evidence>
<proteinExistence type="predicted"/>
<reference evidence="1 2" key="1">
    <citation type="submission" date="2017-10" db="EMBL/GenBank/DDBJ databases">
        <title>Draft genome of two endophytic bacteria isolated from 'guarana' Paullinia cupana (Mart.) Ducke.</title>
        <authorList>
            <person name="Siqueira K.A."/>
            <person name="Liotti R.G."/>
            <person name="Mendes T.A."/>
            <person name="Soares M.A."/>
        </authorList>
    </citation>
    <scope>NUCLEOTIDE SEQUENCE [LARGE SCALE GENOMIC DNA]</scope>
    <source>
        <strain evidence="1 2">342</strain>
    </source>
</reference>
<evidence type="ECO:0000313" key="1">
    <source>
        <dbReference type="EMBL" id="PRD13970.1"/>
    </source>
</evidence>
<dbReference type="EMBL" id="PDET01000014">
    <property type="protein sequence ID" value="PRD13970.1"/>
    <property type="molecule type" value="Genomic_DNA"/>
</dbReference>
<dbReference type="OrthoDB" id="5673400at2"/>
<sequence length="263" mass="29133">MPINRDYQKLEPGNTIRLFEVDGTKFGGVRLRYHSHNVPLTSADVEELEKRDDVDEDQINGLVEAGTLYRKSIWWQGEEFVAWPCQVEGIDASTDGTSAQPKLSVANLNGTITALCLAFDDMLQFPVTIHDTLSHYLDARNFPDGNPTADPTQEKVQVYFIDGKNREAPGAIEFILSSPMDLQGKQIPSRQMHALCEWAIRNQYRSGDGCDYSGKACFDKFNHPVDDPAQDTCPGTLSACKIRFGADNLLPFGGFPGTSLLKG</sequence>
<dbReference type="Proteomes" id="UP000239181">
    <property type="component" value="Unassembled WGS sequence"/>
</dbReference>
<dbReference type="GO" id="GO:0046718">
    <property type="term" value="P:symbiont entry into host cell"/>
    <property type="evidence" value="ECO:0007669"/>
    <property type="project" value="InterPro"/>
</dbReference>
<keyword evidence="2" id="KW-1185">Reference proteome</keyword>
<protein>
    <submittedName>
        <fullName evidence="1">Phage minor tail protein L</fullName>
    </submittedName>
</protein>
<comment type="caution">
    <text evidence="1">The sequence shown here is derived from an EMBL/GenBank/DDBJ whole genome shotgun (WGS) entry which is preliminary data.</text>
</comment>
<name>A0A2S9I848_9GAMM</name>
<gene>
    <name evidence="1" type="ORF">CQW29_18365</name>
</gene>
<dbReference type="RefSeq" id="WP_105594189.1">
    <property type="nucleotide sequence ID" value="NZ_PDET01000014.1"/>
</dbReference>
<dbReference type="GO" id="GO:0051536">
    <property type="term" value="F:iron-sulfur cluster binding"/>
    <property type="evidence" value="ECO:0007669"/>
    <property type="project" value="InterPro"/>
</dbReference>
<dbReference type="GO" id="GO:0030430">
    <property type="term" value="C:host cell cytoplasm"/>
    <property type="evidence" value="ECO:0007669"/>
    <property type="project" value="InterPro"/>
</dbReference>
<dbReference type="InterPro" id="IPR006487">
    <property type="entry name" value="Phage_lambda_L"/>
</dbReference>
<dbReference type="AlphaFoldDB" id="A0A2S9I848"/>